<dbReference type="Proteomes" id="UP000054217">
    <property type="component" value="Unassembled WGS sequence"/>
</dbReference>
<dbReference type="GO" id="GO:0000307">
    <property type="term" value="C:cyclin-dependent protein kinase holoenzyme complex"/>
    <property type="evidence" value="ECO:0007669"/>
    <property type="project" value="TreeGrafter"/>
</dbReference>
<reference evidence="1 2" key="1">
    <citation type="submission" date="2014-04" db="EMBL/GenBank/DDBJ databases">
        <authorList>
            <consortium name="DOE Joint Genome Institute"/>
            <person name="Kuo A."/>
            <person name="Kohler A."/>
            <person name="Costa M.D."/>
            <person name="Nagy L.G."/>
            <person name="Floudas D."/>
            <person name="Copeland A."/>
            <person name="Barry K.W."/>
            <person name="Cichocki N."/>
            <person name="Veneault-Fourrey C."/>
            <person name="LaButti K."/>
            <person name="Lindquist E.A."/>
            <person name="Lipzen A."/>
            <person name="Lundell T."/>
            <person name="Morin E."/>
            <person name="Murat C."/>
            <person name="Sun H."/>
            <person name="Tunlid A."/>
            <person name="Henrissat B."/>
            <person name="Grigoriev I.V."/>
            <person name="Hibbett D.S."/>
            <person name="Martin F."/>
            <person name="Nordberg H.P."/>
            <person name="Cantor M.N."/>
            <person name="Hua S.X."/>
        </authorList>
    </citation>
    <scope>NUCLEOTIDE SEQUENCE [LARGE SCALE GENOMIC DNA]</scope>
    <source>
        <strain evidence="1 2">Marx 270</strain>
    </source>
</reference>
<protein>
    <recommendedName>
        <fullName evidence="3">Cyclin N-terminal domain-containing protein</fullName>
    </recommendedName>
</protein>
<keyword evidence="2" id="KW-1185">Reference proteome</keyword>
<evidence type="ECO:0000313" key="1">
    <source>
        <dbReference type="EMBL" id="KIO13041.1"/>
    </source>
</evidence>
<dbReference type="InterPro" id="IPR013922">
    <property type="entry name" value="Cyclin_PHO80-like"/>
</dbReference>
<reference evidence="2" key="2">
    <citation type="submission" date="2015-01" db="EMBL/GenBank/DDBJ databases">
        <title>Evolutionary Origins and Diversification of the Mycorrhizal Mutualists.</title>
        <authorList>
            <consortium name="DOE Joint Genome Institute"/>
            <consortium name="Mycorrhizal Genomics Consortium"/>
            <person name="Kohler A."/>
            <person name="Kuo A."/>
            <person name="Nagy L.G."/>
            <person name="Floudas D."/>
            <person name="Copeland A."/>
            <person name="Barry K.W."/>
            <person name="Cichocki N."/>
            <person name="Veneault-Fourrey C."/>
            <person name="LaButti K."/>
            <person name="Lindquist E.A."/>
            <person name="Lipzen A."/>
            <person name="Lundell T."/>
            <person name="Morin E."/>
            <person name="Murat C."/>
            <person name="Riley R."/>
            <person name="Ohm R."/>
            <person name="Sun H."/>
            <person name="Tunlid A."/>
            <person name="Henrissat B."/>
            <person name="Grigoriev I.V."/>
            <person name="Hibbett D.S."/>
            <person name="Martin F."/>
        </authorList>
    </citation>
    <scope>NUCLEOTIDE SEQUENCE [LARGE SCALE GENOMIC DNA]</scope>
    <source>
        <strain evidence="2">Marx 270</strain>
    </source>
</reference>
<gene>
    <name evidence="1" type="ORF">M404DRAFT_709126</name>
</gene>
<sequence>MNNMIVPCTYNPTAIESLSAGVSTCRLPNACLHHVYRAARTPSGFWGHDFKAWPVGMSSQGNGCLSTLTSSSTSGADCSNDSSKAADDVVNMQAFVPVMPASLDPTKGGAQPRQGAGYGGDLILPCVLALVAPLHSRKASLDHDHCSVSGGSAVLSHKVLGLPHEASLPDVPNPIPGKVFENHPKLVTTLSHWAAEWLYLLIIQPRRVRGHPFNYRGIPVDVCPALASLISRVIRDMQSPAQVIVHALWYITVLTGDEDFSESPVFHLLHSKSPTYAEDFVLQTFVVCAMVADKWVNDNPFPLKVWTRVTQLPTPVLAAMESLVLQGLDWKVHMTPTQWKDMLIMLRSCEPSYMEFNPSALAPVQRRTIIVRILDRLARLADSMEACIEYENSMCCMFGPAHQSLLHVHALQPIKPSAEFFAPLEWCPEADPIVNKKPRIIGIAPGSEDQYVPKPLTASELLDSILKPNHPTKPICFPRPVRTSLHGGPFGAIGQRLAHTVNHSWSNWFPAQG</sequence>
<dbReference type="STRING" id="870435.A0A0C3PUV2"/>
<dbReference type="GO" id="GO:0005634">
    <property type="term" value="C:nucleus"/>
    <property type="evidence" value="ECO:0007669"/>
    <property type="project" value="TreeGrafter"/>
</dbReference>
<evidence type="ECO:0000313" key="2">
    <source>
        <dbReference type="Proteomes" id="UP000054217"/>
    </source>
</evidence>
<evidence type="ECO:0008006" key="3">
    <source>
        <dbReference type="Google" id="ProtNLM"/>
    </source>
</evidence>
<dbReference type="PANTHER" id="PTHR15615:SF120">
    <property type="entry name" value="CYCLIN N-TERMINAL DOMAIN-CONTAINING PROTEIN"/>
    <property type="match status" value="1"/>
</dbReference>
<dbReference type="InParanoid" id="A0A0C3PUV2"/>
<dbReference type="CDD" id="cd20557">
    <property type="entry name" value="CYCLIN_ScPCL1-like"/>
    <property type="match status" value="1"/>
</dbReference>
<organism evidence="1 2">
    <name type="scientific">Pisolithus tinctorius Marx 270</name>
    <dbReference type="NCBI Taxonomy" id="870435"/>
    <lineage>
        <taxon>Eukaryota</taxon>
        <taxon>Fungi</taxon>
        <taxon>Dikarya</taxon>
        <taxon>Basidiomycota</taxon>
        <taxon>Agaricomycotina</taxon>
        <taxon>Agaricomycetes</taxon>
        <taxon>Agaricomycetidae</taxon>
        <taxon>Boletales</taxon>
        <taxon>Sclerodermatineae</taxon>
        <taxon>Pisolithaceae</taxon>
        <taxon>Pisolithus</taxon>
    </lineage>
</organism>
<dbReference type="OrthoDB" id="286814at2759"/>
<dbReference type="EMBL" id="KN831947">
    <property type="protein sequence ID" value="KIO13041.1"/>
    <property type="molecule type" value="Genomic_DNA"/>
</dbReference>
<dbReference type="PANTHER" id="PTHR15615">
    <property type="match status" value="1"/>
</dbReference>
<dbReference type="Gene3D" id="1.10.472.10">
    <property type="entry name" value="Cyclin-like"/>
    <property type="match status" value="1"/>
</dbReference>
<proteinExistence type="predicted"/>
<name>A0A0C3PUV2_PISTI</name>
<accession>A0A0C3PUV2</accession>
<dbReference type="HOGENOM" id="CLU_537606_0_0_1"/>
<dbReference type="GO" id="GO:0019901">
    <property type="term" value="F:protein kinase binding"/>
    <property type="evidence" value="ECO:0007669"/>
    <property type="project" value="InterPro"/>
</dbReference>
<dbReference type="GO" id="GO:0016538">
    <property type="term" value="F:cyclin-dependent protein serine/threonine kinase regulator activity"/>
    <property type="evidence" value="ECO:0007669"/>
    <property type="project" value="TreeGrafter"/>
</dbReference>
<dbReference type="AlphaFoldDB" id="A0A0C3PUV2"/>